<proteinExistence type="predicted"/>
<dbReference type="EMBL" id="PFWS01000022">
    <property type="protein sequence ID" value="PJA47434.1"/>
    <property type="molecule type" value="Genomic_DNA"/>
</dbReference>
<feature type="non-terminal residue" evidence="1">
    <location>
        <position position="71"/>
    </location>
</feature>
<comment type="caution">
    <text evidence="1">The sequence shown here is derived from an EMBL/GenBank/DDBJ whole genome shotgun (WGS) entry which is preliminary data.</text>
</comment>
<evidence type="ECO:0000313" key="2">
    <source>
        <dbReference type="Proteomes" id="UP000229749"/>
    </source>
</evidence>
<gene>
    <name evidence="1" type="ORF">CO172_01590</name>
</gene>
<protein>
    <submittedName>
        <fullName evidence="1">Uncharacterized protein</fullName>
    </submittedName>
</protein>
<sequence length="71" mass="8635">MTLFFYFVFWIVGSSFFYKEDINQEVAVGRRTQQNIYRLDRDEEVLFPVLPDLGELDEWVEEDIQRLLEEP</sequence>
<organism evidence="1 2">
    <name type="scientific">Candidatus Uhrbacteria bacterium CG_4_9_14_3_um_filter_36_7</name>
    <dbReference type="NCBI Taxonomy" id="1975033"/>
    <lineage>
        <taxon>Bacteria</taxon>
        <taxon>Candidatus Uhriibacteriota</taxon>
    </lineage>
</organism>
<name>A0A2M7XHU1_9BACT</name>
<dbReference type="Proteomes" id="UP000229749">
    <property type="component" value="Unassembled WGS sequence"/>
</dbReference>
<dbReference type="AlphaFoldDB" id="A0A2M7XHU1"/>
<evidence type="ECO:0000313" key="1">
    <source>
        <dbReference type="EMBL" id="PJA47434.1"/>
    </source>
</evidence>
<accession>A0A2M7XHU1</accession>
<reference evidence="2" key="1">
    <citation type="submission" date="2017-09" db="EMBL/GenBank/DDBJ databases">
        <title>Depth-based differentiation of microbial function through sediment-hosted aquifers and enrichment of novel symbionts in the deep terrestrial subsurface.</title>
        <authorList>
            <person name="Probst A.J."/>
            <person name="Ladd B."/>
            <person name="Jarett J.K."/>
            <person name="Geller-Mcgrath D.E."/>
            <person name="Sieber C.M.K."/>
            <person name="Emerson J.B."/>
            <person name="Anantharaman K."/>
            <person name="Thomas B.C."/>
            <person name="Malmstrom R."/>
            <person name="Stieglmeier M."/>
            <person name="Klingl A."/>
            <person name="Woyke T."/>
            <person name="Ryan C.M."/>
            <person name="Banfield J.F."/>
        </authorList>
    </citation>
    <scope>NUCLEOTIDE SEQUENCE [LARGE SCALE GENOMIC DNA]</scope>
</reference>